<evidence type="ECO:0000256" key="1">
    <source>
        <dbReference type="PROSITE-ProRule" id="PRU00042"/>
    </source>
</evidence>
<proteinExistence type="predicted"/>
<dbReference type="AlphaFoldDB" id="A0A1Y3BCS2"/>
<dbReference type="PROSITE" id="PS00028">
    <property type="entry name" value="ZINC_FINGER_C2H2_1"/>
    <property type="match status" value="1"/>
</dbReference>
<comment type="caution">
    <text evidence="3">The sequence shown here is derived from an EMBL/GenBank/DDBJ whole genome shotgun (WGS) entry which is preliminary data.</text>
</comment>
<reference evidence="3 4" key="1">
    <citation type="submission" date="2017-03" db="EMBL/GenBank/DDBJ databases">
        <title>Genome Survey of Euroglyphus maynei.</title>
        <authorList>
            <person name="Arlian L.G."/>
            <person name="Morgan M.S."/>
            <person name="Rider S.D."/>
        </authorList>
    </citation>
    <scope>NUCLEOTIDE SEQUENCE [LARGE SCALE GENOMIC DNA]</scope>
    <source>
        <strain evidence="3">Arlian Lab</strain>
        <tissue evidence="3">Whole body</tissue>
    </source>
</reference>
<evidence type="ECO:0000313" key="4">
    <source>
        <dbReference type="Proteomes" id="UP000194236"/>
    </source>
</evidence>
<keyword evidence="4" id="KW-1185">Reference proteome</keyword>
<evidence type="ECO:0000313" key="3">
    <source>
        <dbReference type="EMBL" id="OTF77653.1"/>
    </source>
</evidence>
<organism evidence="3 4">
    <name type="scientific">Euroglyphus maynei</name>
    <name type="common">Mayne's house dust mite</name>
    <dbReference type="NCBI Taxonomy" id="6958"/>
    <lineage>
        <taxon>Eukaryota</taxon>
        <taxon>Metazoa</taxon>
        <taxon>Ecdysozoa</taxon>
        <taxon>Arthropoda</taxon>
        <taxon>Chelicerata</taxon>
        <taxon>Arachnida</taxon>
        <taxon>Acari</taxon>
        <taxon>Acariformes</taxon>
        <taxon>Sarcoptiformes</taxon>
        <taxon>Astigmata</taxon>
        <taxon>Psoroptidia</taxon>
        <taxon>Analgoidea</taxon>
        <taxon>Pyroglyphidae</taxon>
        <taxon>Pyroglyphinae</taxon>
        <taxon>Euroglyphus</taxon>
    </lineage>
</organism>
<keyword evidence="1" id="KW-0862">Zinc</keyword>
<keyword evidence="1" id="KW-0863">Zinc-finger</keyword>
<dbReference type="PROSITE" id="PS50157">
    <property type="entry name" value="ZINC_FINGER_C2H2_2"/>
    <property type="match status" value="1"/>
</dbReference>
<evidence type="ECO:0000259" key="2">
    <source>
        <dbReference type="PROSITE" id="PS50157"/>
    </source>
</evidence>
<keyword evidence="1" id="KW-0479">Metal-binding</keyword>
<feature type="domain" description="C2H2-type" evidence="2">
    <location>
        <begin position="68"/>
        <end position="93"/>
    </location>
</feature>
<gene>
    <name evidence="3" type="ORF">BLA29_008676</name>
</gene>
<dbReference type="EMBL" id="MUJZ01031519">
    <property type="protein sequence ID" value="OTF77653.1"/>
    <property type="molecule type" value="Genomic_DNA"/>
</dbReference>
<dbReference type="OrthoDB" id="2193595at2759"/>
<protein>
    <submittedName>
        <fullName evidence="3">Metastasis-associated MTA1-like protein</fullName>
    </submittedName>
</protein>
<dbReference type="InterPro" id="IPR035170">
    <property type="entry name" value="MTA1_R1"/>
</dbReference>
<dbReference type="InterPro" id="IPR013087">
    <property type="entry name" value="Znf_C2H2_type"/>
</dbReference>
<name>A0A1Y3BCS2_EURMA</name>
<dbReference type="GO" id="GO:0008270">
    <property type="term" value="F:zinc ion binding"/>
    <property type="evidence" value="ECO:0007669"/>
    <property type="project" value="UniProtKB-KW"/>
</dbReference>
<accession>A0A1Y3BCS2</accession>
<dbReference type="Proteomes" id="UP000194236">
    <property type="component" value="Unassembled WGS sequence"/>
</dbReference>
<dbReference type="Pfam" id="PF17226">
    <property type="entry name" value="MTA_R1"/>
    <property type="match status" value="1"/>
</dbReference>
<sequence length="157" mass="18064">MNNNNVRASPIINDLNSPFSCRECNKVFTRQGKLFECDLIRFSKKYCSGFNQFIERLISHMASHRQLHKCNVTSCGKEFKFKAHLVRHCATSHGVAIRSGSPRPIMKTRAAFIFKVVPSLRMARTICADILNLRRAARKPFSLNIPLFKQECMLYLI</sequence>